<gene>
    <name evidence="8" type="ORF">H8L67_09690</name>
</gene>
<dbReference type="RefSeq" id="WP_220379649.1">
    <property type="nucleotide sequence ID" value="NZ_CP080544.1"/>
</dbReference>
<feature type="domain" description="ABC-2 type transporter transmembrane" evidence="7">
    <location>
        <begin position="18"/>
        <end position="211"/>
    </location>
</feature>
<keyword evidence="4 6" id="KW-1133">Transmembrane helix</keyword>
<evidence type="ECO:0000256" key="1">
    <source>
        <dbReference type="ARBA" id="ARBA00004141"/>
    </source>
</evidence>
<feature type="transmembrane region" description="Helical" evidence="6">
    <location>
        <begin position="109"/>
        <end position="138"/>
    </location>
</feature>
<name>A0ABX8WN84_9GAMM</name>
<dbReference type="InterPro" id="IPR051784">
    <property type="entry name" value="Nod_factor_ABC_transporter"/>
</dbReference>
<dbReference type="InterPro" id="IPR013525">
    <property type="entry name" value="ABC2_TM"/>
</dbReference>
<evidence type="ECO:0000313" key="9">
    <source>
        <dbReference type="Proteomes" id="UP000824755"/>
    </source>
</evidence>
<evidence type="ECO:0000256" key="5">
    <source>
        <dbReference type="ARBA" id="ARBA00023136"/>
    </source>
</evidence>
<feature type="transmembrane region" description="Helical" evidence="6">
    <location>
        <begin position="64"/>
        <end position="88"/>
    </location>
</feature>
<feature type="transmembrane region" description="Helical" evidence="6">
    <location>
        <begin position="144"/>
        <end position="165"/>
    </location>
</feature>
<evidence type="ECO:0000313" key="8">
    <source>
        <dbReference type="EMBL" id="QYR52829.1"/>
    </source>
</evidence>
<organism evidence="8 9">
    <name type="scientific">Lysobacter soyae</name>
    <dbReference type="NCBI Taxonomy" id="2764185"/>
    <lineage>
        <taxon>Bacteria</taxon>
        <taxon>Pseudomonadati</taxon>
        <taxon>Pseudomonadota</taxon>
        <taxon>Gammaproteobacteria</taxon>
        <taxon>Lysobacterales</taxon>
        <taxon>Lysobacteraceae</taxon>
        <taxon>Lysobacter</taxon>
    </lineage>
</organism>
<proteinExistence type="inferred from homology"/>
<feature type="transmembrane region" description="Helical" evidence="6">
    <location>
        <begin position="32"/>
        <end position="52"/>
    </location>
</feature>
<evidence type="ECO:0000256" key="6">
    <source>
        <dbReference type="SAM" id="Phobius"/>
    </source>
</evidence>
<keyword evidence="9" id="KW-1185">Reference proteome</keyword>
<evidence type="ECO:0000259" key="7">
    <source>
        <dbReference type="Pfam" id="PF01061"/>
    </source>
</evidence>
<feature type="transmembrane region" description="Helical" evidence="6">
    <location>
        <begin position="229"/>
        <end position="249"/>
    </location>
</feature>
<keyword evidence="3 6" id="KW-0812">Transmembrane</keyword>
<dbReference type="PANTHER" id="PTHR43229:SF3">
    <property type="entry name" value="ABC-TYPE MULTIDRUG TRANSPORT SYSTEM, PERMEASE COMPONENT"/>
    <property type="match status" value="1"/>
</dbReference>
<dbReference type="InterPro" id="IPR000412">
    <property type="entry name" value="ABC_2_transport"/>
</dbReference>
<evidence type="ECO:0000256" key="4">
    <source>
        <dbReference type="ARBA" id="ARBA00022989"/>
    </source>
</evidence>
<accession>A0ABX8WN84</accession>
<dbReference type="PANTHER" id="PTHR43229">
    <property type="entry name" value="NODULATION PROTEIN J"/>
    <property type="match status" value="1"/>
</dbReference>
<protein>
    <submittedName>
        <fullName evidence="8">ABC transporter permease</fullName>
    </submittedName>
</protein>
<dbReference type="Pfam" id="PF01061">
    <property type="entry name" value="ABC2_membrane"/>
    <property type="match status" value="1"/>
</dbReference>
<dbReference type="EMBL" id="CP080544">
    <property type="protein sequence ID" value="QYR52829.1"/>
    <property type="molecule type" value="Genomic_DNA"/>
</dbReference>
<evidence type="ECO:0000256" key="2">
    <source>
        <dbReference type="ARBA" id="ARBA00007783"/>
    </source>
</evidence>
<dbReference type="PIRSF" id="PIRSF006648">
    <property type="entry name" value="DrrB"/>
    <property type="match status" value="1"/>
</dbReference>
<keyword evidence="5 6" id="KW-0472">Membrane</keyword>
<comment type="similarity">
    <text evidence="2">Belongs to the ABC-2 integral membrane protein family.</text>
</comment>
<sequence length="256" mass="27849">MNTLPMHHRTPSLSRAYWLEAKYEFLRMVRTPAYSIPVLAFPLVFYVMFGVLMQHGDNAAASRYLLASYGVFGAMGASLFGFGVSVAMDREHGWLTLKRAQPMPPGAYLASKLVMAVIFTAVISLLLTVLALLVAHVTLMPRQALGLIAVDALGALPYGAIGLYIGTRMNARGAPAFVNLVYLPMAFLSGLWMPLQFLPAAIRSLAPVWPAWHHAQLALAIAGSQTEGLAWVHVAYMLVVAAVFSLLAARRLRRVG</sequence>
<dbReference type="Proteomes" id="UP000824755">
    <property type="component" value="Chromosome"/>
</dbReference>
<reference evidence="8 9" key="1">
    <citation type="submission" date="2021-08" db="EMBL/GenBank/DDBJ databases">
        <title>Lysobacter sp. strain CJ11 Genome sequencing and assembly.</title>
        <authorList>
            <person name="Kim I."/>
        </authorList>
    </citation>
    <scope>NUCLEOTIDE SEQUENCE [LARGE SCALE GENOMIC DNA]</scope>
    <source>
        <strain evidence="8 9">CJ11</strain>
    </source>
</reference>
<comment type="subcellular location">
    <subcellularLocation>
        <location evidence="1">Membrane</location>
        <topology evidence="1">Multi-pass membrane protein</topology>
    </subcellularLocation>
</comment>
<evidence type="ECO:0000256" key="3">
    <source>
        <dbReference type="ARBA" id="ARBA00022692"/>
    </source>
</evidence>
<feature type="transmembrane region" description="Helical" evidence="6">
    <location>
        <begin position="177"/>
        <end position="195"/>
    </location>
</feature>